<organism evidence="1 2">
    <name type="scientific">Microscilla marina ATCC 23134</name>
    <dbReference type="NCBI Taxonomy" id="313606"/>
    <lineage>
        <taxon>Bacteria</taxon>
        <taxon>Pseudomonadati</taxon>
        <taxon>Bacteroidota</taxon>
        <taxon>Cytophagia</taxon>
        <taxon>Cytophagales</taxon>
        <taxon>Microscillaceae</taxon>
        <taxon>Microscilla</taxon>
    </lineage>
</organism>
<dbReference type="Proteomes" id="UP000004095">
    <property type="component" value="Unassembled WGS sequence"/>
</dbReference>
<accession>A1ZL16</accession>
<evidence type="ECO:0000313" key="2">
    <source>
        <dbReference type="Proteomes" id="UP000004095"/>
    </source>
</evidence>
<gene>
    <name evidence="1" type="ORF">M23134_00136</name>
</gene>
<proteinExistence type="predicted"/>
<dbReference type="EMBL" id="AAWS01000013">
    <property type="protein sequence ID" value="EAY28982.1"/>
    <property type="molecule type" value="Genomic_DNA"/>
</dbReference>
<reference evidence="1 2" key="1">
    <citation type="submission" date="2007-01" db="EMBL/GenBank/DDBJ databases">
        <authorList>
            <person name="Haygood M."/>
            <person name="Podell S."/>
            <person name="Anderson C."/>
            <person name="Hopkinson B."/>
            <person name="Roe K."/>
            <person name="Barbeau K."/>
            <person name="Gaasterland T."/>
            <person name="Ferriera S."/>
            <person name="Johnson J."/>
            <person name="Kravitz S."/>
            <person name="Beeson K."/>
            <person name="Sutton G."/>
            <person name="Rogers Y.-H."/>
            <person name="Friedman R."/>
            <person name="Frazier M."/>
            <person name="Venter J.C."/>
        </authorList>
    </citation>
    <scope>NUCLEOTIDE SEQUENCE [LARGE SCALE GENOMIC DNA]</scope>
    <source>
        <strain evidence="1 2">ATCC 23134</strain>
    </source>
</reference>
<keyword evidence="2" id="KW-1185">Reference proteome</keyword>
<protein>
    <submittedName>
        <fullName evidence="1">Uncharacterized protein</fullName>
    </submittedName>
</protein>
<evidence type="ECO:0000313" key="1">
    <source>
        <dbReference type="EMBL" id="EAY28982.1"/>
    </source>
</evidence>
<sequence>MCLLKPIQRSLNIDGTLDAFVFIKVGKQDASSLIVANLRYIFL</sequence>
<comment type="caution">
    <text evidence="1">The sequence shown here is derived from an EMBL/GenBank/DDBJ whole genome shotgun (WGS) entry which is preliminary data.</text>
</comment>
<name>A1ZL16_MICM2</name>
<dbReference type="AlphaFoldDB" id="A1ZL16"/>